<dbReference type="InterPro" id="IPR050147">
    <property type="entry name" value="Ser/Thr_Dehydratase"/>
</dbReference>
<evidence type="ECO:0000256" key="3">
    <source>
        <dbReference type="ARBA" id="ARBA00004810"/>
    </source>
</evidence>
<dbReference type="InterPro" id="IPR001721">
    <property type="entry name" value="TD_ACT-like"/>
</dbReference>
<dbReference type="EC" id="4.3.1.19" evidence="12"/>
<comment type="similarity">
    <text evidence="4 12">Belongs to the serine/threonine dehydratase family.</text>
</comment>
<evidence type="ECO:0000256" key="4">
    <source>
        <dbReference type="ARBA" id="ARBA00010869"/>
    </source>
</evidence>
<dbReference type="InterPro" id="IPR045865">
    <property type="entry name" value="ACT-like_dom_sf"/>
</dbReference>
<dbReference type="FunFam" id="3.40.50.1100:FF:000007">
    <property type="entry name" value="L-threonine dehydratase catabolic TdcB"/>
    <property type="match status" value="1"/>
</dbReference>
<evidence type="ECO:0000256" key="2">
    <source>
        <dbReference type="ARBA" id="ARBA00001933"/>
    </source>
</evidence>
<dbReference type="GO" id="GO:0009097">
    <property type="term" value="P:isoleucine biosynthetic process"/>
    <property type="evidence" value="ECO:0007669"/>
    <property type="project" value="UniProtKB-UniRule"/>
</dbReference>
<dbReference type="PROSITE" id="PS51672">
    <property type="entry name" value="ACT_LIKE"/>
    <property type="match status" value="1"/>
</dbReference>
<organism evidence="14 15">
    <name type="scientific">Bacillus cereus</name>
    <dbReference type="NCBI Taxonomy" id="1396"/>
    <lineage>
        <taxon>Bacteria</taxon>
        <taxon>Bacillati</taxon>
        <taxon>Bacillota</taxon>
        <taxon>Bacilli</taxon>
        <taxon>Bacillales</taxon>
        <taxon>Bacillaceae</taxon>
        <taxon>Bacillus</taxon>
        <taxon>Bacillus cereus group</taxon>
    </lineage>
</organism>
<evidence type="ECO:0000256" key="9">
    <source>
        <dbReference type="ARBA" id="ARBA00023239"/>
    </source>
</evidence>
<dbReference type="PANTHER" id="PTHR48078">
    <property type="entry name" value="THREONINE DEHYDRATASE, MITOCHONDRIAL-RELATED"/>
    <property type="match status" value="1"/>
</dbReference>
<dbReference type="InterPro" id="IPR036052">
    <property type="entry name" value="TrpB-like_PALP_sf"/>
</dbReference>
<dbReference type="AlphaFoldDB" id="A0A9X8IW64"/>
<dbReference type="GO" id="GO:0030170">
    <property type="term" value="F:pyridoxal phosphate binding"/>
    <property type="evidence" value="ECO:0007669"/>
    <property type="project" value="InterPro"/>
</dbReference>
<accession>A0A9X8IW64</accession>
<gene>
    <name evidence="12 14" type="primary">ilvA</name>
    <name evidence="14" type="ORF">DR116_0024960</name>
</gene>
<dbReference type="NCBIfam" id="TIGR02079">
    <property type="entry name" value="THD1"/>
    <property type="match status" value="1"/>
</dbReference>
<comment type="pathway">
    <text evidence="3 12">Amino-acid biosynthesis; L-isoleucine biosynthesis; 2-oxobutanoate from L-threonine: step 1/1.</text>
</comment>
<name>A0A9X8IW64_BACCE</name>
<dbReference type="RefSeq" id="WP_113303302.1">
    <property type="nucleotide sequence ID" value="NZ_QNGD03000014.1"/>
</dbReference>
<evidence type="ECO:0000256" key="5">
    <source>
        <dbReference type="ARBA" id="ARBA00011881"/>
    </source>
</evidence>
<keyword evidence="9 12" id="KW-0456">Lyase</keyword>
<dbReference type="FunFam" id="3.40.50.1100:FF:000005">
    <property type="entry name" value="Threonine dehydratase catabolic"/>
    <property type="match status" value="1"/>
</dbReference>
<evidence type="ECO:0000256" key="8">
    <source>
        <dbReference type="ARBA" id="ARBA00022898"/>
    </source>
</evidence>
<dbReference type="InterPro" id="IPR011820">
    <property type="entry name" value="IlvA"/>
</dbReference>
<keyword evidence="7 12" id="KW-0412">Isoleucine biosynthesis</keyword>
<dbReference type="Gene3D" id="3.40.1020.10">
    <property type="entry name" value="Biosynthetic Threonine Deaminase, Domain 3"/>
    <property type="match status" value="1"/>
</dbReference>
<dbReference type="Proteomes" id="UP000253597">
    <property type="component" value="Unassembled WGS sequence"/>
</dbReference>
<evidence type="ECO:0000313" key="15">
    <source>
        <dbReference type="Proteomes" id="UP000253597"/>
    </source>
</evidence>
<evidence type="ECO:0000256" key="10">
    <source>
        <dbReference type="ARBA" id="ARBA00023304"/>
    </source>
</evidence>
<dbReference type="EMBL" id="QNGD03000014">
    <property type="protein sequence ID" value="RWQ71110.1"/>
    <property type="molecule type" value="Genomic_DNA"/>
</dbReference>
<dbReference type="PANTHER" id="PTHR48078:SF11">
    <property type="entry name" value="THREONINE DEHYDRATASE, MITOCHONDRIAL"/>
    <property type="match status" value="1"/>
</dbReference>
<protein>
    <recommendedName>
        <fullName evidence="12">L-threonine dehydratase</fullName>
        <ecNumber evidence="12">4.3.1.19</ecNumber>
    </recommendedName>
    <alternativeName>
        <fullName evidence="12">Threonine deaminase</fullName>
    </alternativeName>
</protein>
<dbReference type="InterPro" id="IPR001926">
    <property type="entry name" value="TrpB-like_PALP"/>
</dbReference>
<dbReference type="NCBIfam" id="NF006390">
    <property type="entry name" value="PRK08639.1"/>
    <property type="match status" value="1"/>
</dbReference>
<dbReference type="GO" id="GO:0006565">
    <property type="term" value="P:L-serine catabolic process"/>
    <property type="evidence" value="ECO:0007669"/>
    <property type="project" value="TreeGrafter"/>
</dbReference>
<keyword evidence="8 12" id="KW-0663">Pyridoxal phosphate</keyword>
<dbReference type="CDD" id="cd01562">
    <property type="entry name" value="Thr-dehyd"/>
    <property type="match status" value="1"/>
</dbReference>
<evidence type="ECO:0000313" key="14">
    <source>
        <dbReference type="EMBL" id="RWQ71110.1"/>
    </source>
</evidence>
<reference evidence="14 15" key="1">
    <citation type="submission" date="2019-01" db="EMBL/GenBank/DDBJ databases">
        <title>Draft genome sequence of heavy metal resistant Bacillus cereus NWUAB01.</title>
        <authorList>
            <person name="Babalola O."/>
            <person name="Aremu B.R."/>
            <person name="Ayangbenro A.S."/>
        </authorList>
    </citation>
    <scope>NUCLEOTIDE SEQUENCE [LARGE SCALE GENOMIC DNA]</scope>
    <source>
        <strain evidence="14 15">NWUAB01</strain>
    </source>
</reference>
<evidence type="ECO:0000256" key="1">
    <source>
        <dbReference type="ARBA" id="ARBA00001274"/>
    </source>
</evidence>
<comment type="catalytic activity">
    <reaction evidence="1 12">
        <text>L-threonine = 2-oxobutanoate + NH4(+)</text>
        <dbReference type="Rhea" id="RHEA:22108"/>
        <dbReference type="ChEBI" id="CHEBI:16763"/>
        <dbReference type="ChEBI" id="CHEBI:28938"/>
        <dbReference type="ChEBI" id="CHEBI:57926"/>
        <dbReference type="EC" id="4.3.1.19"/>
    </reaction>
</comment>
<dbReference type="Gene3D" id="3.40.50.1100">
    <property type="match status" value="2"/>
</dbReference>
<comment type="subunit">
    <text evidence="5 12">Homotetramer.</text>
</comment>
<dbReference type="PROSITE" id="PS00165">
    <property type="entry name" value="DEHYDRATASE_SER_THR"/>
    <property type="match status" value="1"/>
</dbReference>
<keyword evidence="10 12" id="KW-0100">Branched-chain amino acid biosynthesis</keyword>
<dbReference type="GO" id="GO:0003941">
    <property type="term" value="F:L-serine ammonia-lyase activity"/>
    <property type="evidence" value="ECO:0007669"/>
    <property type="project" value="TreeGrafter"/>
</dbReference>
<evidence type="ECO:0000256" key="7">
    <source>
        <dbReference type="ARBA" id="ARBA00022624"/>
    </source>
</evidence>
<evidence type="ECO:0000259" key="13">
    <source>
        <dbReference type="PROSITE" id="PS51672"/>
    </source>
</evidence>
<sequence length="420" mass="47513">MFSKVLNTVNIQDIHTAHVTLENTVNQTPLHRDEFLSNFYNCNIYLKREDLQVTRSFKIRGAYNLIKNLSTKQLKNGIICASAGNHAQGVAYTCNQLKTKGKIFMPITTPHQKVAQVQLFGGSYVETVLIGDTFDDALQVAQKYCKDHQMFFIHPFDDPHVIAGQGTIAIEILNQIEKPIDYIFTAIGGGGLASGIGTYIKEMSPHTQIVGVESYGAPSMRQAFIEDNNIILEYIDNFVDGTAVKQVGNLTFKICKRILDDITLVCEGQVCTTILELYMRNAIVAEPAGAISIAALDTYKEKIKGKTVVCILSGGNNDIERIEEIKERSLIYKGLRHYFSIEVPQKSSELKGFFDKLTQNQEDIIRFEYIKKNNKRHNLALVGIELKNKEDYEHLILRLNKYKIRYIELNKNPDVLQLLI</sequence>
<dbReference type="GO" id="GO:0004794">
    <property type="term" value="F:threonine deaminase activity"/>
    <property type="evidence" value="ECO:0007669"/>
    <property type="project" value="UniProtKB-UniRule"/>
</dbReference>
<proteinExistence type="inferred from homology"/>
<dbReference type="Pfam" id="PF00585">
    <property type="entry name" value="Thr_dehydrat_C"/>
    <property type="match status" value="1"/>
</dbReference>
<evidence type="ECO:0000256" key="6">
    <source>
        <dbReference type="ARBA" id="ARBA00022605"/>
    </source>
</evidence>
<comment type="caution">
    <text evidence="14">The sequence shown here is derived from an EMBL/GenBank/DDBJ whole genome shotgun (WGS) entry which is preliminary data.</text>
</comment>
<dbReference type="InterPro" id="IPR038110">
    <property type="entry name" value="TD_ACT-like_sf"/>
</dbReference>
<dbReference type="SUPFAM" id="SSF55021">
    <property type="entry name" value="ACT-like"/>
    <property type="match status" value="1"/>
</dbReference>
<feature type="domain" description="ACT-like" evidence="13">
    <location>
        <begin position="337"/>
        <end position="411"/>
    </location>
</feature>
<dbReference type="SUPFAM" id="SSF53686">
    <property type="entry name" value="Tryptophan synthase beta subunit-like PLP-dependent enzymes"/>
    <property type="match status" value="1"/>
</dbReference>
<dbReference type="InterPro" id="IPR000634">
    <property type="entry name" value="Ser/Thr_deHydtase_PyrdxlP-BS"/>
</dbReference>
<comment type="cofactor">
    <cofactor evidence="2 12">
        <name>pyridoxal 5'-phosphate</name>
        <dbReference type="ChEBI" id="CHEBI:597326"/>
    </cofactor>
</comment>
<evidence type="ECO:0000256" key="12">
    <source>
        <dbReference type="RuleBase" id="RU362012"/>
    </source>
</evidence>
<evidence type="ECO:0000256" key="11">
    <source>
        <dbReference type="ARBA" id="ARBA00025527"/>
    </source>
</evidence>
<dbReference type="GO" id="GO:0006567">
    <property type="term" value="P:L-threonine catabolic process"/>
    <property type="evidence" value="ECO:0007669"/>
    <property type="project" value="TreeGrafter"/>
</dbReference>
<dbReference type="Pfam" id="PF00291">
    <property type="entry name" value="PALP"/>
    <property type="match status" value="1"/>
</dbReference>
<comment type="function">
    <text evidence="11 12">Catalyzes the anaerobic formation of alpha-ketobutyrate and ammonia from threonine in a two-step reaction. The first step involved a dehydration of threonine and a production of enamine intermediates (aminocrotonate), which tautomerizes to its imine form (iminobutyrate). Both intermediates are unstable and short-lived. The second step is the nonenzymatic hydrolysis of the enamine/imine intermediates to form 2-ketobutyrate and free ammonia. In the low water environment of the cell, the second step is accelerated by RidA.</text>
</comment>
<keyword evidence="6 12" id="KW-0028">Amino-acid biosynthesis</keyword>